<evidence type="ECO:0000313" key="1">
    <source>
        <dbReference type="EMBL" id="JAE04758.1"/>
    </source>
</evidence>
<sequence length="34" mass="3736">MTHLPKPNAQHNVHPSIHCKLVHGQKNLGPVCLS</sequence>
<reference evidence="1" key="1">
    <citation type="submission" date="2014-09" db="EMBL/GenBank/DDBJ databases">
        <authorList>
            <person name="Magalhaes I.L.F."/>
            <person name="Oliveira U."/>
            <person name="Santos F.R."/>
            <person name="Vidigal T.H.D.A."/>
            <person name="Brescovit A.D."/>
            <person name="Santos A.J."/>
        </authorList>
    </citation>
    <scope>NUCLEOTIDE SEQUENCE</scope>
    <source>
        <tissue evidence="1">Shoot tissue taken approximately 20 cm above the soil surface</tissue>
    </source>
</reference>
<reference evidence="1" key="2">
    <citation type="journal article" date="2015" name="Data Brief">
        <title>Shoot transcriptome of the giant reed, Arundo donax.</title>
        <authorList>
            <person name="Barrero R.A."/>
            <person name="Guerrero F.D."/>
            <person name="Moolhuijzen P."/>
            <person name="Goolsby J.A."/>
            <person name="Tidwell J."/>
            <person name="Bellgard S.E."/>
            <person name="Bellgard M.I."/>
        </authorList>
    </citation>
    <scope>NUCLEOTIDE SEQUENCE</scope>
    <source>
        <tissue evidence="1">Shoot tissue taken approximately 20 cm above the soil surface</tissue>
    </source>
</reference>
<organism evidence="1">
    <name type="scientific">Arundo donax</name>
    <name type="common">Giant reed</name>
    <name type="synonym">Donax arundinaceus</name>
    <dbReference type="NCBI Taxonomy" id="35708"/>
    <lineage>
        <taxon>Eukaryota</taxon>
        <taxon>Viridiplantae</taxon>
        <taxon>Streptophyta</taxon>
        <taxon>Embryophyta</taxon>
        <taxon>Tracheophyta</taxon>
        <taxon>Spermatophyta</taxon>
        <taxon>Magnoliopsida</taxon>
        <taxon>Liliopsida</taxon>
        <taxon>Poales</taxon>
        <taxon>Poaceae</taxon>
        <taxon>PACMAD clade</taxon>
        <taxon>Arundinoideae</taxon>
        <taxon>Arundineae</taxon>
        <taxon>Arundo</taxon>
    </lineage>
</organism>
<dbReference type="AlphaFoldDB" id="A0A0A9F913"/>
<proteinExistence type="predicted"/>
<dbReference type="EMBL" id="GBRH01193138">
    <property type="protein sequence ID" value="JAE04758.1"/>
    <property type="molecule type" value="Transcribed_RNA"/>
</dbReference>
<accession>A0A0A9F913</accession>
<name>A0A0A9F913_ARUDO</name>
<protein>
    <submittedName>
        <fullName evidence="1">Uncharacterized protein</fullName>
    </submittedName>
</protein>